<dbReference type="Proteomes" id="UP000467841">
    <property type="component" value="Unassembled WGS sequence"/>
</dbReference>
<dbReference type="OrthoDB" id="1100746at2759"/>
<sequence>MDIFPKLFVAHCKDVEIVFSQLCPATVRNVMGTLFLAAELDMEIVLLSGMFLLEISSTTLNGFPSTGEESGTILSRRRSDGSGLVSKQLKKQRPSIWMGKLNLTLPRYGKGVPTAVVPSKGAEKKTEKKKDKSAGKKTEKRKERMASASSARTVVTIGDHLSGDHVVHSADGCFIGNPTYTWTNPKMGLNELITPTWEETNEEGDQSDRPTSTGGPVFQTMQLQHVIHFIYKLKPFLKTSVILFQILMILFQTLIYDPKQFLLFRHTA</sequence>
<evidence type="ECO:0000313" key="2">
    <source>
        <dbReference type="EMBL" id="CAA7035555.1"/>
    </source>
</evidence>
<feature type="region of interest" description="Disordered" evidence="1">
    <location>
        <begin position="114"/>
        <end position="149"/>
    </location>
</feature>
<dbReference type="EMBL" id="CACVBM020001160">
    <property type="protein sequence ID" value="CAA7035555.1"/>
    <property type="molecule type" value="Genomic_DNA"/>
</dbReference>
<dbReference type="AlphaFoldDB" id="A0A6D2IY70"/>
<feature type="compositionally biased region" description="Basic and acidic residues" evidence="1">
    <location>
        <begin position="121"/>
        <end position="145"/>
    </location>
</feature>
<evidence type="ECO:0000313" key="3">
    <source>
        <dbReference type="Proteomes" id="UP000467841"/>
    </source>
</evidence>
<accession>A0A6D2IY70</accession>
<evidence type="ECO:0000256" key="1">
    <source>
        <dbReference type="SAM" id="MobiDB-lite"/>
    </source>
</evidence>
<gene>
    <name evidence="2" type="ORF">MERR_LOCUS22790</name>
</gene>
<comment type="caution">
    <text evidence="2">The sequence shown here is derived from an EMBL/GenBank/DDBJ whole genome shotgun (WGS) entry which is preliminary data.</text>
</comment>
<protein>
    <submittedName>
        <fullName evidence="2">Uncharacterized protein</fullName>
    </submittedName>
</protein>
<name>A0A6D2IY70_9BRAS</name>
<organism evidence="2 3">
    <name type="scientific">Microthlaspi erraticum</name>
    <dbReference type="NCBI Taxonomy" id="1685480"/>
    <lineage>
        <taxon>Eukaryota</taxon>
        <taxon>Viridiplantae</taxon>
        <taxon>Streptophyta</taxon>
        <taxon>Embryophyta</taxon>
        <taxon>Tracheophyta</taxon>
        <taxon>Spermatophyta</taxon>
        <taxon>Magnoliopsida</taxon>
        <taxon>eudicotyledons</taxon>
        <taxon>Gunneridae</taxon>
        <taxon>Pentapetalae</taxon>
        <taxon>rosids</taxon>
        <taxon>malvids</taxon>
        <taxon>Brassicales</taxon>
        <taxon>Brassicaceae</taxon>
        <taxon>Coluteocarpeae</taxon>
        <taxon>Microthlaspi</taxon>
    </lineage>
</organism>
<keyword evidence="3" id="KW-1185">Reference proteome</keyword>
<reference evidence="2" key="1">
    <citation type="submission" date="2020-01" db="EMBL/GenBank/DDBJ databases">
        <authorList>
            <person name="Mishra B."/>
        </authorList>
    </citation>
    <scope>NUCLEOTIDE SEQUENCE [LARGE SCALE GENOMIC DNA]</scope>
</reference>
<proteinExistence type="predicted"/>